<protein>
    <recommendedName>
        <fullName evidence="4">Early meiotic induction protein 1</fullName>
    </recommendedName>
</protein>
<dbReference type="EMBL" id="ML210288">
    <property type="protein sequence ID" value="TFK20766.1"/>
    <property type="molecule type" value="Genomic_DNA"/>
</dbReference>
<dbReference type="PANTHER" id="PTHR28052">
    <property type="entry name" value="UPF0545 PROTEIN C22ORF39"/>
    <property type="match status" value="1"/>
</dbReference>
<evidence type="ECO:0008006" key="4">
    <source>
        <dbReference type="Google" id="ProtNLM"/>
    </source>
</evidence>
<organism evidence="2 3">
    <name type="scientific">Coprinopsis marcescibilis</name>
    <name type="common">Agaric fungus</name>
    <name type="synonym">Psathyrella marcescibilis</name>
    <dbReference type="NCBI Taxonomy" id="230819"/>
    <lineage>
        <taxon>Eukaryota</taxon>
        <taxon>Fungi</taxon>
        <taxon>Dikarya</taxon>
        <taxon>Basidiomycota</taxon>
        <taxon>Agaricomycotina</taxon>
        <taxon>Agaricomycetes</taxon>
        <taxon>Agaricomycetidae</taxon>
        <taxon>Agaricales</taxon>
        <taxon>Agaricineae</taxon>
        <taxon>Psathyrellaceae</taxon>
        <taxon>Coprinopsis</taxon>
    </lineage>
</organism>
<gene>
    <name evidence="2" type="ORF">FA15DRAFT_624896</name>
</gene>
<dbReference type="InterPro" id="IPR021475">
    <property type="entry name" value="Pants/Emi1-like"/>
</dbReference>
<evidence type="ECO:0000256" key="1">
    <source>
        <dbReference type="SAM" id="MobiDB-lite"/>
    </source>
</evidence>
<dbReference type="Pfam" id="PF11326">
    <property type="entry name" value="PANTS-like"/>
    <property type="match status" value="1"/>
</dbReference>
<accession>A0A5C3KKN2</accession>
<name>A0A5C3KKN2_COPMA</name>
<reference evidence="2 3" key="1">
    <citation type="journal article" date="2019" name="Nat. Ecol. Evol.">
        <title>Megaphylogeny resolves global patterns of mushroom evolution.</title>
        <authorList>
            <person name="Varga T."/>
            <person name="Krizsan K."/>
            <person name="Foldi C."/>
            <person name="Dima B."/>
            <person name="Sanchez-Garcia M."/>
            <person name="Sanchez-Ramirez S."/>
            <person name="Szollosi G.J."/>
            <person name="Szarkandi J.G."/>
            <person name="Papp V."/>
            <person name="Albert L."/>
            <person name="Andreopoulos W."/>
            <person name="Angelini C."/>
            <person name="Antonin V."/>
            <person name="Barry K.W."/>
            <person name="Bougher N.L."/>
            <person name="Buchanan P."/>
            <person name="Buyck B."/>
            <person name="Bense V."/>
            <person name="Catcheside P."/>
            <person name="Chovatia M."/>
            <person name="Cooper J."/>
            <person name="Damon W."/>
            <person name="Desjardin D."/>
            <person name="Finy P."/>
            <person name="Geml J."/>
            <person name="Haridas S."/>
            <person name="Hughes K."/>
            <person name="Justo A."/>
            <person name="Karasinski D."/>
            <person name="Kautmanova I."/>
            <person name="Kiss B."/>
            <person name="Kocsube S."/>
            <person name="Kotiranta H."/>
            <person name="LaButti K.M."/>
            <person name="Lechner B.E."/>
            <person name="Liimatainen K."/>
            <person name="Lipzen A."/>
            <person name="Lukacs Z."/>
            <person name="Mihaltcheva S."/>
            <person name="Morgado L.N."/>
            <person name="Niskanen T."/>
            <person name="Noordeloos M.E."/>
            <person name="Ohm R.A."/>
            <person name="Ortiz-Santana B."/>
            <person name="Ovrebo C."/>
            <person name="Racz N."/>
            <person name="Riley R."/>
            <person name="Savchenko A."/>
            <person name="Shiryaev A."/>
            <person name="Soop K."/>
            <person name="Spirin V."/>
            <person name="Szebenyi C."/>
            <person name="Tomsovsky M."/>
            <person name="Tulloss R.E."/>
            <person name="Uehling J."/>
            <person name="Grigoriev I.V."/>
            <person name="Vagvolgyi C."/>
            <person name="Papp T."/>
            <person name="Martin F.M."/>
            <person name="Miettinen O."/>
            <person name="Hibbett D.S."/>
            <person name="Nagy L.G."/>
        </authorList>
    </citation>
    <scope>NUCLEOTIDE SEQUENCE [LARGE SCALE GENOMIC DNA]</scope>
    <source>
        <strain evidence="2 3">CBS 121175</strain>
    </source>
</reference>
<dbReference type="Proteomes" id="UP000307440">
    <property type="component" value="Unassembled WGS sequence"/>
</dbReference>
<dbReference type="STRING" id="230819.A0A5C3KKN2"/>
<feature type="compositionally biased region" description="Basic and acidic residues" evidence="1">
    <location>
        <begin position="97"/>
        <end position="109"/>
    </location>
</feature>
<feature type="region of interest" description="Disordered" evidence="1">
    <location>
        <begin position="97"/>
        <end position="131"/>
    </location>
</feature>
<dbReference type="PANTHER" id="PTHR28052:SF1">
    <property type="entry name" value="UPF0545 PROTEIN C22ORF39"/>
    <property type="match status" value="1"/>
</dbReference>
<sequence length="131" mass="15423">MSHLNFKTVVKQEEERLKSVYPNPEDIPGCLSLFETWTACNALRTQVKAIYRYGGRPQCSDKMDDFKFCLTLKALHPQEQREAWIKRRAEWWARRRTNRSSEDVWDIRETPVPGYPPPLVWDELGPQPTTS</sequence>
<keyword evidence="3" id="KW-1185">Reference proteome</keyword>
<proteinExistence type="predicted"/>
<evidence type="ECO:0000313" key="3">
    <source>
        <dbReference type="Proteomes" id="UP000307440"/>
    </source>
</evidence>
<dbReference type="AlphaFoldDB" id="A0A5C3KKN2"/>
<dbReference type="OrthoDB" id="2017405at2759"/>
<evidence type="ECO:0000313" key="2">
    <source>
        <dbReference type="EMBL" id="TFK20766.1"/>
    </source>
</evidence>